<comment type="caution">
    <text evidence="10">Lacks conserved residue(s) required for the propagation of feature annotation.</text>
</comment>
<feature type="transmembrane region" description="Helical" evidence="10">
    <location>
        <begin position="20"/>
        <end position="42"/>
    </location>
</feature>
<accession>A0A8J2QD80</accession>
<dbReference type="InterPro" id="IPR002076">
    <property type="entry name" value="ELO_fam"/>
</dbReference>
<evidence type="ECO:0000256" key="4">
    <source>
        <dbReference type="ARBA" id="ARBA00022692"/>
    </source>
</evidence>
<keyword evidence="6 10" id="KW-1133">Transmembrane helix</keyword>
<dbReference type="GO" id="GO:0042761">
    <property type="term" value="P:very long-chain fatty acid biosynthetic process"/>
    <property type="evidence" value="ECO:0007669"/>
    <property type="project" value="TreeGrafter"/>
</dbReference>
<keyword evidence="4 10" id="KW-0812">Transmembrane</keyword>
<keyword evidence="5 10" id="KW-0276">Fatty acid metabolism</keyword>
<evidence type="ECO:0000256" key="1">
    <source>
        <dbReference type="ARBA" id="ARBA00004141"/>
    </source>
</evidence>
<evidence type="ECO:0000256" key="10">
    <source>
        <dbReference type="RuleBase" id="RU361115"/>
    </source>
</evidence>
<name>A0A8J2QD80_9NEOP</name>
<evidence type="ECO:0000256" key="7">
    <source>
        <dbReference type="ARBA" id="ARBA00023098"/>
    </source>
</evidence>
<dbReference type="GO" id="GO:0005789">
    <property type="term" value="C:endoplasmic reticulum membrane"/>
    <property type="evidence" value="ECO:0007669"/>
    <property type="project" value="TreeGrafter"/>
</dbReference>
<keyword evidence="2 10" id="KW-0444">Lipid biosynthesis</keyword>
<comment type="subcellular location">
    <subcellularLocation>
        <location evidence="1">Membrane</location>
        <topology evidence="1">Multi-pass membrane protein</topology>
    </subcellularLocation>
</comment>
<dbReference type="PANTHER" id="PTHR11157:SF69">
    <property type="entry name" value="ELONGATION OF VERY LONG CHAIN FATTY ACIDS PROTEIN 7"/>
    <property type="match status" value="1"/>
</dbReference>
<evidence type="ECO:0000256" key="6">
    <source>
        <dbReference type="ARBA" id="ARBA00022989"/>
    </source>
</evidence>
<dbReference type="GO" id="GO:0034626">
    <property type="term" value="P:fatty acid elongation, polyunsaturated fatty acid"/>
    <property type="evidence" value="ECO:0007669"/>
    <property type="project" value="TreeGrafter"/>
</dbReference>
<evidence type="ECO:0000256" key="3">
    <source>
        <dbReference type="ARBA" id="ARBA00022679"/>
    </source>
</evidence>
<reference evidence="11" key="1">
    <citation type="submission" date="2021-09" db="EMBL/GenBank/DDBJ databases">
        <authorList>
            <person name="Martin H S."/>
        </authorList>
    </citation>
    <scope>NUCLEOTIDE SEQUENCE</scope>
</reference>
<organism evidence="11 12">
    <name type="scientific">Danaus chrysippus</name>
    <name type="common">African queen</name>
    <dbReference type="NCBI Taxonomy" id="151541"/>
    <lineage>
        <taxon>Eukaryota</taxon>
        <taxon>Metazoa</taxon>
        <taxon>Ecdysozoa</taxon>
        <taxon>Arthropoda</taxon>
        <taxon>Hexapoda</taxon>
        <taxon>Insecta</taxon>
        <taxon>Pterygota</taxon>
        <taxon>Neoptera</taxon>
        <taxon>Endopterygota</taxon>
        <taxon>Lepidoptera</taxon>
        <taxon>Glossata</taxon>
        <taxon>Ditrysia</taxon>
        <taxon>Papilionoidea</taxon>
        <taxon>Nymphalidae</taxon>
        <taxon>Danainae</taxon>
        <taxon>Danaini</taxon>
        <taxon>Danaina</taxon>
        <taxon>Danaus</taxon>
        <taxon>Anosia</taxon>
    </lineage>
</organism>
<protein>
    <recommendedName>
        <fullName evidence="10">Elongation of very long chain fatty acids protein</fullName>
        <ecNumber evidence="10">2.3.1.199</ecNumber>
    </recommendedName>
    <alternativeName>
        <fullName evidence="10">Very-long-chain 3-oxoacyl-CoA synthase</fullName>
    </alternativeName>
</protein>
<keyword evidence="3 10" id="KW-0808">Transferase</keyword>
<evidence type="ECO:0000256" key="2">
    <source>
        <dbReference type="ARBA" id="ARBA00022516"/>
    </source>
</evidence>
<evidence type="ECO:0000256" key="9">
    <source>
        <dbReference type="ARBA" id="ARBA00023160"/>
    </source>
</evidence>
<dbReference type="GO" id="GO:0030148">
    <property type="term" value="P:sphingolipid biosynthetic process"/>
    <property type="evidence" value="ECO:0007669"/>
    <property type="project" value="TreeGrafter"/>
</dbReference>
<proteinExistence type="inferred from homology"/>
<dbReference type="Proteomes" id="UP000789524">
    <property type="component" value="Unassembled WGS sequence"/>
</dbReference>
<keyword evidence="8 10" id="KW-0472">Membrane</keyword>
<comment type="caution">
    <text evidence="11">The sequence shown here is derived from an EMBL/GenBank/DDBJ whole genome shotgun (WGS) entry which is preliminary data.</text>
</comment>
<dbReference type="Pfam" id="PF01151">
    <property type="entry name" value="ELO"/>
    <property type="match status" value="1"/>
</dbReference>
<evidence type="ECO:0000313" key="12">
    <source>
        <dbReference type="Proteomes" id="UP000789524"/>
    </source>
</evidence>
<comment type="similarity">
    <text evidence="10">Belongs to the ELO family.</text>
</comment>
<feature type="transmembrane region" description="Helical" evidence="10">
    <location>
        <begin position="62"/>
        <end position="90"/>
    </location>
</feature>
<dbReference type="OrthoDB" id="434092at2759"/>
<sequence>MPLRFPDWDLNKSLYGEVDSLPLMATPGPVLMILALYLLYVLKIGPALMTKREPYKLTTALLLYNGLQVVGSVYLVQMIQFVCIIIHYIIAVRTSDCPPSKGVATFVASNTVFFLILFLNFYSQRYLKKSLDQENISDKSYKMK</sequence>
<keyword evidence="9 10" id="KW-0275">Fatty acid biosynthesis</keyword>
<dbReference type="EC" id="2.3.1.199" evidence="10"/>
<keyword evidence="7 10" id="KW-0443">Lipid metabolism</keyword>
<dbReference type="PANTHER" id="PTHR11157">
    <property type="entry name" value="FATTY ACID ACYL TRANSFERASE-RELATED"/>
    <property type="match status" value="1"/>
</dbReference>
<comment type="catalytic activity">
    <reaction evidence="10">
        <text>a very-long-chain acyl-CoA + malonyl-CoA + H(+) = a very-long-chain 3-oxoacyl-CoA + CO2 + CoA</text>
        <dbReference type="Rhea" id="RHEA:32727"/>
        <dbReference type="ChEBI" id="CHEBI:15378"/>
        <dbReference type="ChEBI" id="CHEBI:16526"/>
        <dbReference type="ChEBI" id="CHEBI:57287"/>
        <dbReference type="ChEBI" id="CHEBI:57384"/>
        <dbReference type="ChEBI" id="CHEBI:90725"/>
        <dbReference type="ChEBI" id="CHEBI:90736"/>
        <dbReference type="EC" id="2.3.1.199"/>
    </reaction>
</comment>
<evidence type="ECO:0000256" key="5">
    <source>
        <dbReference type="ARBA" id="ARBA00022832"/>
    </source>
</evidence>
<gene>
    <name evidence="11" type="ORF">DCHRY22_LOCUS1879</name>
</gene>
<feature type="transmembrane region" description="Helical" evidence="10">
    <location>
        <begin position="102"/>
        <end position="122"/>
    </location>
</feature>
<dbReference type="GO" id="GO:0034625">
    <property type="term" value="P:fatty acid elongation, monounsaturated fatty acid"/>
    <property type="evidence" value="ECO:0007669"/>
    <property type="project" value="TreeGrafter"/>
</dbReference>
<dbReference type="GO" id="GO:0019367">
    <property type="term" value="P:fatty acid elongation, saturated fatty acid"/>
    <property type="evidence" value="ECO:0007669"/>
    <property type="project" value="TreeGrafter"/>
</dbReference>
<evidence type="ECO:0000256" key="8">
    <source>
        <dbReference type="ARBA" id="ARBA00023136"/>
    </source>
</evidence>
<keyword evidence="12" id="KW-1185">Reference proteome</keyword>
<dbReference type="EMBL" id="CAKASE010000045">
    <property type="protein sequence ID" value="CAG9560160.1"/>
    <property type="molecule type" value="Genomic_DNA"/>
</dbReference>
<dbReference type="GO" id="GO:0009922">
    <property type="term" value="F:fatty acid elongase activity"/>
    <property type="evidence" value="ECO:0007669"/>
    <property type="project" value="UniProtKB-EC"/>
</dbReference>
<dbReference type="AlphaFoldDB" id="A0A8J2QD80"/>
<evidence type="ECO:0000313" key="11">
    <source>
        <dbReference type="EMBL" id="CAG9560160.1"/>
    </source>
</evidence>